<dbReference type="Proteomes" id="UP001596368">
    <property type="component" value="Unassembled WGS sequence"/>
</dbReference>
<keyword evidence="3" id="KW-1185">Reference proteome</keyword>
<protein>
    <submittedName>
        <fullName evidence="2">Uncharacterized protein</fullName>
    </submittedName>
</protein>
<feature type="compositionally biased region" description="Basic and acidic residues" evidence="1">
    <location>
        <begin position="74"/>
        <end position="118"/>
    </location>
</feature>
<proteinExistence type="predicted"/>
<accession>A0ABD5XVW3</accession>
<organism evidence="2 3">
    <name type="scientific">Halobaculum litoreum</name>
    <dbReference type="NCBI Taxonomy" id="3031998"/>
    <lineage>
        <taxon>Archaea</taxon>
        <taxon>Methanobacteriati</taxon>
        <taxon>Methanobacteriota</taxon>
        <taxon>Stenosarchaea group</taxon>
        <taxon>Halobacteria</taxon>
        <taxon>Halobacteriales</taxon>
        <taxon>Haloferacaceae</taxon>
        <taxon>Halobaculum</taxon>
    </lineage>
</organism>
<comment type="caution">
    <text evidence="2">The sequence shown here is derived from an EMBL/GenBank/DDBJ whole genome shotgun (WGS) entry which is preliminary data.</text>
</comment>
<evidence type="ECO:0000313" key="3">
    <source>
        <dbReference type="Proteomes" id="UP001596368"/>
    </source>
</evidence>
<reference evidence="2 3" key="1">
    <citation type="journal article" date="2019" name="Int. J. Syst. Evol. Microbiol.">
        <title>The Global Catalogue of Microorganisms (GCM) 10K type strain sequencing project: providing services to taxonomists for standard genome sequencing and annotation.</title>
        <authorList>
            <consortium name="The Broad Institute Genomics Platform"/>
            <consortium name="The Broad Institute Genome Sequencing Center for Infectious Disease"/>
            <person name="Wu L."/>
            <person name="Ma J."/>
        </authorList>
    </citation>
    <scope>NUCLEOTIDE SEQUENCE [LARGE SCALE GENOMIC DNA]</scope>
    <source>
        <strain evidence="2 3">DT92</strain>
    </source>
</reference>
<feature type="region of interest" description="Disordered" evidence="1">
    <location>
        <begin position="55"/>
        <end position="126"/>
    </location>
</feature>
<dbReference type="AlphaFoldDB" id="A0ABD5XVW3"/>
<evidence type="ECO:0000313" key="2">
    <source>
        <dbReference type="EMBL" id="MFC7137855.1"/>
    </source>
</evidence>
<evidence type="ECO:0000256" key="1">
    <source>
        <dbReference type="SAM" id="MobiDB-lite"/>
    </source>
</evidence>
<sequence length="126" mass="13388">MAVPATALDGRPPSAAPTVARELAADGDLEAVVREHVADARRPWEYLEATEWCLAGTDSPDGDGFDGIETAIEGDAHPDAELDGPGRRPRGRDGPLGRRDRGTGPRGGGRDSRAELLRPSEQFYLG</sequence>
<dbReference type="EMBL" id="JBHSZG010000008">
    <property type="protein sequence ID" value="MFC7137855.1"/>
    <property type="molecule type" value="Genomic_DNA"/>
</dbReference>
<gene>
    <name evidence="2" type="ORF">ACFQRB_18250</name>
</gene>
<name>A0ABD5XVW3_9EURY</name>